<dbReference type="PROSITE" id="PS50865">
    <property type="entry name" value="ZF_MYND_2"/>
    <property type="match status" value="1"/>
</dbReference>
<dbReference type="GO" id="GO:0008270">
    <property type="term" value="F:zinc ion binding"/>
    <property type="evidence" value="ECO:0007669"/>
    <property type="project" value="UniProtKB-KW"/>
</dbReference>
<keyword evidence="6" id="KW-0862">Zinc</keyword>
<evidence type="ECO:0000259" key="9">
    <source>
        <dbReference type="PROSITE" id="PS50865"/>
    </source>
</evidence>
<dbReference type="PANTHER" id="PTHR47442">
    <property type="entry name" value="MYND-TYPE ZINC FINGER PROTEIN MUB1"/>
    <property type="match status" value="1"/>
</dbReference>
<accession>A0A9N9IJW4</accession>
<protein>
    <submittedName>
        <fullName evidence="10">21336_t:CDS:1</fullName>
    </submittedName>
</protein>
<feature type="compositionally biased region" description="Polar residues" evidence="8">
    <location>
        <begin position="476"/>
        <end position="518"/>
    </location>
</feature>
<evidence type="ECO:0000256" key="6">
    <source>
        <dbReference type="ARBA" id="ARBA00022833"/>
    </source>
</evidence>
<dbReference type="Gene3D" id="1.25.10.10">
    <property type="entry name" value="Leucine-rich Repeat Variant"/>
    <property type="match status" value="1"/>
</dbReference>
<comment type="caution">
    <text evidence="10">The sequence shown here is derived from an EMBL/GenBank/DDBJ whole genome shotgun (WGS) entry which is preliminary data.</text>
</comment>
<feature type="compositionally biased region" description="Low complexity" evidence="8">
    <location>
        <begin position="451"/>
        <end position="467"/>
    </location>
</feature>
<dbReference type="EMBL" id="CAJVQA010015970">
    <property type="protein sequence ID" value="CAG8740314.1"/>
    <property type="molecule type" value="Genomic_DNA"/>
</dbReference>
<feature type="region of interest" description="Disordered" evidence="8">
    <location>
        <begin position="281"/>
        <end position="314"/>
    </location>
</feature>
<dbReference type="SUPFAM" id="SSF144232">
    <property type="entry name" value="HIT/MYND zinc finger-like"/>
    <property type="match status" value="1"/>
</dbReference>
<dbReference type="OrthoDB" id="5594178at2759"/>
<evidence type="ECO:0000256" key="4">
    <source>
        <dbReference type="ARBA" id="ARBA00022723"/>
    </source>
</evidence>
<gene>
    <name evidence="10" type="ORF">CPELLU_LOCUS14045</name>
</gene>
<keyword evidence="11" id="KW-1185">Reference proteome</keyword>
<dbReference type="GO" id="GO:0007163">
    <property type="term" value="P:establishment or maintenance of cell polarity"/>
    <property type="evidence" value="ECO:0007669"/>
    <property type="project" value="TreeGrafter"/>
</dbReference>
<feature type="region of interest" description="Disordered" evidence="8">
    <location>
        <begin position="446"/>
        <end position="518"/>
    </location>
</feature>
<evidence type="ECO:0000256" key="2">
    <source>
        <dbReference type="ARBA" id="ARBA00010655"/>
    </source>
</evidence>
<dbReference type="Proteomes" id="UP000789759">
    <property type="component" value="Unassembled WGS sequence"/>
</dbReference>
<evidence type="ECO:0000313" key="10">
    <source>
        <dbReference type="EMBL" id="CAG8740314.1"/>
    </source>
</evidence>
<dbReference type="AlphaFoldDB" id="A0A9N9IJW4"/>
<dbReference type="InterPro" id="IPR011989">
    <property type="entry name" value="ARM-like"/>
</dbReference>
<dbReference type="Pfam" id="PF01753">
    <property type="entry name" value="zf-MYND"/>
    <property type="match status" value="1"/>
</dbReference>
<organism evidence="10 11">
    <name type="scientific">Cetraspora pellucida</name>
    <dbReference type="NCBI Taxonomy" id="1433469"/>
    <lineage>
        <taxon>Eukaryota</taxon>
        <taxon>Fungi</taxon>
        <taxon>Fungi incertae sedis</taxon>
        <taxon>Mucoromycota</taxon>
        <taxon>Glomeromycotina</taxon>
        <taxon>Glomeromycetes</taxon>
        <taxon>Diversisporales</taxon>
        <taxon>Gigasporaceae</taxon>
        <taxon>Cetraspora</taxon>
    </lineage>
</organism>
<evidence type="ECO:0000256" key="1">
    <source>
        <dbReference type="ARBA" id="ARBA00004496"/>
    </source>
</evidence>
<dbReference type="Gene3D" id="6.10.140.2220">
    <property type="match status" value="1"/>
</dbReference>
<evidence type="ECO:0000256" key="7">
    <source>
        <dbReference type="PROSITE-ProRule" id="PRU00134"/>
    </source>
</evidence>
<comment type="similarity">
    <text evidence="2">Belongs to the MUB1/samB family.</text>
</comment>
<dbReference type="PANTHER" id="PTHR47442:SF1">
    <property type="entry name" value="MYND-TYPE ZINC FINGER PROTEIN MUB1"/>
    <property type="match status" value="1"/>
</dbReference>
<dbReference type="InterPro" id="IPR002893">
    <property type="entry name" value="Znf_MYND"/>
</dbReference>
<dbReference type="GO" id="GO:0005737">
    <property type="term" value="C:cytoplasm"/>
    <property type="evidence" value="ECO:0007669"/>
    <property type="project" value="UniProtKB-SubCell"/>
</dbReference>
<evidence type="ECO:0000256" key="8">
    <source>
        <dbReference type="SAM" id="MobiDB-lite"/>
    </source>
</evidence>
<feature type="compositionally biased region" description="Polar residues" evidence="8">
    <location>
        <begin position="281"/>
        <end position="290"/>
    </location>
</feature>
<keyword evidence="4" id="KW-0479">Metal-binding</keyword>
<proteinExistence type="inferred from homology"/>
<sequence>MRESNFSFPSQNRASVCITSALYDRRALDCTAILPLINSLTHLTYLTSTSPRIREILTMDGGLERLVRILKTTKVNDKRSGWKWSMAFQCVANVGVRGSEAIRTRVVDAGMVPVIITVLDNFLRALDHVRLEKEQQQQQLLAAQLLPSQNPPLITRSPSPQIPLTTAFVGALENGNASNIIQMSDESEQPLTSYPHSPNSTSIFPSDYQTDNSDISHAGSSNMQSVISTSNPAAASTNRFLANVTTTYDIRSSDDARSDVASWGSVADNEEAVLTTTVPQLPSAMTGTTGTNITPSIRTTPTPNNTPPTNPTTQSTLEIDVLYREEDILLSLQLLAYLSKYPHLRATFHNAYPPHNVFSLVEKFTHRLHPGEIQYWAGVIMRNACRKDEDRGGIRQCAYMACGKWESFPREFAKCRRCRKAKYCSKACQSKAWSEGHRWWCMERHSHGDSDSTTSNGQTTSTASTSSGLNVHRSRSTNFVHSTDNIARSTNREATPTTVAAGATSHSHGSESGSVLVS</sequence>
<keyword evidence="5 7" id="KW-0863">Zinc-finger</keyword>
<dbReference type="InterPro" id="IPR051664">
    <property type="entry name" value="MYND-type_zinc_finger"/>
</dbReference>
<reference evidence="10" key="1">
    <citation type="submission" date="2021-06" db="EMBL/GenBank/DDBJ databases">
        <authorList>
            <person name="Kallberg Y."/>
            <person name="Tangrot J."/>
            <person name="Rosling A."/>
        </authorList>
    </citation>
    <scope>NUCLEOTIDE SEQUENCE</scope>
    <source>
        <strain evidence="10">FL966</strain>
    </source>
</reference>
<evidence type="ECO:0000313" key="11">
    <source>
        <dbReference type="Proteomes" id="UP000789759"/>
    </source>
</evidence>
<name>A0A9N9IJW4_9GLOM</name>
<evidence type="ECO:0000256" key="5">
    <source>
        <dbReference type="ARBA" id="ARBA00022771"/>
    </source>
</evidence>
<feature type="domain" description="MYND-type" evidence="9">
    <location>
        <begin position="399"/>
        <end position="441"/>
    </location>
</feature>
<feature type="compositionally biased region" description="Low complexity" evidence="8">
    <location>
        <begin position="291"/>
        <end position="303"/>
    </location>
</feature>
<dbReference type="GO" id="GO:0006511">
    <property type="term" value="P:ubiquitin-dependent protein catabolic process"/>
    <property type="evidence" value="ECO:0007669"/>
    <property type="project" value="TreeGrafter"/>
</dbReference>
<keyword evidence="3" id="KW-0963">Cytoplasm</keyword>
<dbReference type="GO" id="GO:1990304">
    <property type="term" value="C:MUB1-RAD6-UBR2 ubiquitin ligase complex"/>
    <property type="evidence" value="ECO:0007669"/>
    <property type="project" value="TreeGrafter"/>
</dbReference>
<evidence type="ECO:0000256" key="3">
    <source>
        <dbReference type="ARBA" id="ARBA00022490"/>
    </source>
</evidence>
<comment type="subcellular location">
    <subcellularLocation>
        <location evidence="1">Cytoplasm</location>
    </subcellularLocation>
</comment>